<evidence type="ECO:0000259" key="6">
    <source>
        <dbReference type="SMART" id="SM01065"/>
    </source>
</evidence>
<feature type="compositionally biased region" description="Basic and acidic residues" evidence="4">
    <location>
        <begin position="267"/>
        <end position="282"/>
    </location>
</feature>
<evidence type="ECO:0000256" key="2">
    <source>
        <dbReference type="ARBA" id="ARBA00022837"/>
    </source>
</evidence>
<dbReference type="SMART" id="SM01065">
    <property type="entry name" value="CBM_2"/>
    <property type="match status" value="3"/>
</dbReference>
<dbReference type="GO" id="GO:0004553">
    <property type="term" value="F:hydrolase activity, hydrolyzing O-glycosyl compounds"/>
    <property type="evidence" value="ECO:0007669"/>
    <property type="project" value="InterPro"/>
</dbReference>
<dbReference type="SUPFAM" id="SSF51445">
    <property type="entry name" value="(Trans)glycosidases"/>
    <property type="match status" value="1"/>
</dbReference>
<sequence length="1094" mass="123444">MNARRRYGSIVWILLLFTVLVGNTIWGAAALPPSISVAETSGGKYRVTFTYSGTASTAYLAGSFNDWAPDKLEMLPSNGKFSVTIELPEGKHSYKFVLDGKQWKADPLNPETEDDSFGGKNSVLNLTPERIAATKLARANDADVVKSSDGDSGQKICPSVSVQKLPEGKFRVTFRYKNPSASEVFLAGSFNEWNPNALKMQREGDEFVATLELAKGEHEYKFVVDGKEWKEDPQNPNKVSNGLGSENSVIRLPAESSEQGNSAAASSEEKKDSSSKSEREASASESSSADAATSGSVLRPFPSVEIEPLGGKKNRVTFHFKAPGAETVNLAGTFNGWSPTDRKMKKVGDEFVSTLVLPDGEHQYKFVINHSTWKEDPLNPVKTDDGQGGFNSVLRLGHGAHIVTSDAKVGDSKIDADFIFHDPESIDYFNVLSKNGPVVIRLRTLAHDVQEAWLQPLAKGKAAEKHLLRSVYEDERFQFFGVRVPLVTSYTFGVKDGQAQFVIGTDEAKTPPASVKPFEVQIQPDKIFETPEWARHVVWYEIFPERFRNGSKDNDPTGTRTWTMDWERLLPEDQGKFFPSVFFRRYGGDLQGVIEKLPYLKSLGVGAIWFNPIFQSESLHKYDATDYRHVDDQFGYAGEYEKTVAQEDLLDPSTWKFNKSDKLFLELIQKAHAAGIRIIIDGVFNHTGTKHPAFQDVLKNKQKSRFKDWYNITSWDPLEWEGWYGVKDLPVFKENEHGYVDPAVKEHIFAITRRWMDPNGDGDPSDGVDGWRLDVPNEVSSEFWKEWRKLVKSINPNALIMGEIWDPPKQWLRGDQFDCVMNYQFAKALNRFYNMDGTPSRLAQDFAKLLFDIPEQANYVMMNLMNSHDTDRLVSMLYNPGREYDNGNRIQDLKPGQTYKTEKPTTATYTKMKAVVGVQFAYVGGPMIYYGDEAGMWGADDPSDRKPMIWKDLEPYENPQDNYFMHDVFAHFQRCAAIRNTLPALHVGEFETLLADDAKQVFAFRRWTDRQTVITMTNKSDREQEVVLELPSKSPARYVDVLNSPDVKVVPATKLDKSDVTRIDVSRAKPEFKAVNNRLIVKMPPTSTRILLGL</sequence>
<keyword evidence="3" id="KW-0326">Glycosidase</keyword>
<dbReference type="InterPro" id="IPR004185">
    <property type="entry name" value="Glyco_hydro_13_lg-like_dom"/>
</dbReference>
<organism evidence="7 8">
    <name type="scientific">Sumerlaea chitinivorans</name>
    <dbReference type="NCBI Taxonomy" id="2250252"/>
    <lineage>
        <taxon>Bacteria</taxon>
        <taxon>Candidatus Sumerlaeota</taxon>
        <taxon>Candidatus Sumerlaeia</taxon>
        <taxon>Candidatus Sumerlaeales</taxon>
        <taxon>Candidatus Sumerlaeaceae</taxon>
        <taxon>Candidatus Sumerlaea</taxon>
    </lineage>
</organism>
<dbReference type="InterPro" id="IPR002044">
    <property type="entry name" value="CBM20"/>
</dbReference>
<dbReference type="InterPro" id="IPR032640">
    <property type="entry name" value="AMPK1_CBM"/>
</dbReference>
<dbReference type="Gene3D" id="2.60.40.1180">
    <property type="entry name" value="Golgi alpha-mannosidase II"/>
    <property type="match status" value="1"/>
</dbReference>
<evidence type="ECO:0000256" key="3">
    <source>
        <dbReference type="ARBA" id="ARBA00023295"/>
    </source>
</evidence>
<dbReference type="Pfam" id="PF16561">
    <property type="entry name" value="AMPK1_CBM"/>
    <property type="match status" value="3"/>
</dbReference>
<dbReference type="SUPFAM" id="SSF81296">
    <property type="entry name" value="E set domains"/>
    <property type="match status" value="4"/>
</dbReference>
<dbReference type="Pfam" id="PF00128">
    <property type="entry name" value="Alpha-amylase"/>
    <property type="match status" value="2"/>
</dbReference>
<dbReference type="Proteomes" id="UP000262583">
    <property type="component" value="Chromosome"/>
</dbReference>
<evidence type="ECO:0000256" key="4">
    <source>
        <dbReference type="SAM" id="MobiDB-lite"/>
    </source>
</evidence>
<feature type="domain" description="CBM20" evidence="6">
    <location>
        <begin position="44"/>
        <end position="123"/>
    </location>
</feature>
<dbReference type="KEGG" id="schv:BRCON_1319"/>
<dbReference type="EMBL" id="CP030759">
    <property type="protein sequence ID" value="AXA36096.1"/>
    <property type="molecule type" value="Genomic_DNA"/>
</dbReference>
<dbReference type="SMART" id="SM00642">
    <property type="entry name" value="Aamy"/>
    <property type="match status" value="1"/>
</dbReference>
<dbReference type="Gene3D" id="3.20.20.80">
    <property type="entry name" value="Glycosidases"/>
    <property type="match status" value="1"/>
</dbReference>
<gene>
    <name evidence="7" type="ORF">BRCON_1319</name>
</gene>
<proteinExistence type="predicted"/>
<feature type="region of interest" description="Disordered" evidence="4">
    <location>
        <begin position="226"/>
        <end position="296"/>
    </location>
</feature>
<evidence type="ECO:0000313" key="7">
    <source>
        <dbReference type="EMBL" id="AXA36096.1"/>
    </source>
</evidence>
<dbReference type="InterPro" id="IPR013780">
    <property type="entry name" value="Glyco_hydro_b"/>
</dbReference>
<accession>A0A2Z4Y565</accession>
<evidence type="ECO:0000313" key="8">
    <source>
        <dbReference type="Proteomes" id="UP000262583"/>
    </source>
</evidence>
<dbReference type="InterPro" id="IPR014756">
    <property type="entry name" value="Ig_E-set"/>
</dbReference>
<protein>
    <submittedName>
        <fullName evidence="7">Neopullulanase</fullName>
    </submittedName>
</protein>
<dbReference type="SUPFAM" id="SSF51011">
    <property type="entry name" value="Glycosyl hydrolase domain"/>
    <property type="match status" value="1"/>
</dbReference>
<keyword evidence="2" id="KW-0106">Calcium</keyword>
<feature type="compositionally biased region" description="Low complexity" evidence="4">
    <location>
        <begin position="283"/>
        <end position="292"/>
    </location>
</feature>
<dbReference type="InterPro" id="IPR013783">
    <property type="entry name" value="Ig-like_fold"/>
</dbReference>
<dbReference type="GO" id="GO:2001070">
    <property type="term" value="F:starch binding"/>
    <property type="evidence" value="ECO:0007669"/>
    <property type="project" value="InterPro"/>
</dbReference>
<dbReference type="PANTHER" id="PTHR10357:SF210">
    <property type="entry name" value="MALTODEXTRIN GLUCOSIDASE"/>
    <property type="match status" value="1"/>
</dbReference>
<dbReference type="Gene3D" id="2.60.40.10">
    <property type="entry name" value="Immunoglobulins"/>
    <property type="match status" value="4"/>
</dbReference>
<dbReference type="CDD" id="cd02859">
    <property type="entry name" value="E_set_AMPKbeta_like_N"/>
    <property type="match status" value="3"/>
</dbReference>
<feature type="domain" description="Glycosyl hydrolase family 13 catalytic" evidence="5">
    <location>
        <begin position="541"/>
        <end position="979"/>
    </location>
</feature>
<keyword evidence="1" id="KW-0378">Hydrolase</keyword>
<dbReference type="InterPro" id="IPR006047">
    <property type="entry name" value="GH13_cat_dom"/>
</dbReference>
<feature type="compositionally biased region" description="Polar residues" evidence="4">
    <location>
        <begin position="234"/>
        <end position="248"/>
    </location>
</feature>
<dbReference type="AlphaFoldDB" id="A0A2Z4Y565"/>
<evidence type="ECO:0000259" key="5">
    <source>
        <dbReference type="SMART" id="SM00642"/>
    </source>
</evidence>
<evidence type="ECO:0000256" key="1">
    <source>
        <dbReference type="ARBA" id="ARBA00022801"/>
    </source>
</evidence>
<dbReference type="CDD" id="cd02857">
    <property type="entry name" value="E_set_CDase_PDE_N"/>
    <property type="match status" value="1"/>
</dbReference>
<dbReference type="InterPro" id="IPR017853">
    <property type="entry name" value="GH"/>
</dbReference>
<dbReference type="PANTHER" id="PTHR10357">
    <property type="entry name" value="ALPHA-AMYLASE FAMILY MEMBER"/>
    <property type="match status" value="1"/>
</dbReference>
<name>A0A2Z4Y565_SUMC1</name>
<reference evidence="7 8" key="1">
    <citation type="submission" date="2018-05" db="EMBL/GenBank/DDBJ databases">
        <title>A metagenomic window into the 2 km-deep terrestrial subsurface aquifer revealed taxonomically and functionally diverse microbial community comprising novel uncultured bacterial lineages.</title>
        <authorList>
            <person name="Kadnikov V.V."/>
            <person name="Mardanov A.V."/>
            <person name="Beletsky A.V."/>
            <person name="Banks D."/>
            <person name="Pimenov N.V."/>
            <person name="Frank Y.A."/>
            <person name="Karnachuk O.V."/>
            <person name="Ravin N.V."/>
        </authorList>
    </citation>
    <scope>NUCLEOTIDE SEQUENCE [LARGE SCALE GENOMIC DNA]</scope>
    <source>
        <strain evidence="7">BY</strain>
    </source>
</reference>
<dbReference type="CDD" id="cd11338">
    <property type="entry name" value="AmyAc_CMD"/>
    <property type="match status" value="1"/>
</dbReference>
<feature type="domain" description="CBM20" evidence="6">
    <location>
        <begin position="313"/>
        <end position="393"/>
    </location>
</feature>
<dbReference type="GO" id="GO:0005975">
    <property type="term" value="P:carbohydrate metabolic process"/>
    <property type="evidence" value="ECO:0007669"/>
    <property type="project" value="InterPro"/>
</dbReference>
<feature type="domain" description="CBM20" evidence="6">
    <location>
        <begin position="169"/>
        <end position="249"/>
    </location>
</feature>